<name>A0A3G6MZS3_9FLAO</name>
<accession>A0A3G6MZS3</accession>
<proteinExistence type="predicted"/>
<protein>
    <submittedName>
        <fullName evidence="1">Uncharacterized protein</fullName>
    </submittedName>
</protein>
<evidence type="ECO:0000313" key="1">
    <source>
        <dbReference type="EMBL" id="AZA61252.1"/>
    </source>
</evidence>
<organism evidence="1 2">
    <name type="scientific">Chryseobacterium indoltheticum</name>
    <dbReference type="NCBI Taxonomy" id="254"/>
    <lineage>
        <taxon>Bacteria</taxon>
        <taxon>Pseudomonadati</taxon>
        <taxon>Bacteroidota</taxon>
        <taxon>Flavobacteriia</taxon>
        <taxon>Flavobacteriales</taxon>
        <taxon>Weeksellaceae</taxon>
        <taxon>Chryseobacterium group</taxon>
        <taxon>Chryseobacterium</taxon>
    </lineage>
</organism>
<evidence type="ECO:0000313" key="2">
    <source>
        <dbReference type="Proteomes" id="UP000269076"/>
    </source>
</evidence>
<dbReference type="AlphaFoldDB" id="A0A3G6MZS3"/>
<reference evidence="1 2" key="1">
    <citation type="submission" date="2018-11" db="EMBL/GenBank/DDBJ databases">
        <title>Proposal to divide the Flavobacteriaceae and reorganize its genera based on Amino Acid Identity values calculated from whole genome sequences.</title>
        <authorList>
            <person name="Nicholson A.C."/>
            <person name="Gulvik C.A."/>
            <person name="Whitney A.M."/>
            <person name="Humrighouse B.W."/>
            <person name="Bell M."/>
            <person name="Holmes B."/>
            <person name="Steigerwalt A."/>
            <person name="Villarma A."/>
            <person name="Sheth M."/>
            <person name="Batra D."/>
            <person name="Pryor J."/>
            <person name="Bernardet J.-F."/>
            <person name="Hugo C."/>
            <person name="Kampfer P."/>
            <person name="Newman J."/>
            <person name="Mcquiston J.R."/>
        </authorList>
    </citation>
    <scope>NUCLEOTIDE SEQUENCE [LARGE SCALE GENOMIC DNA]</scope>
    <source>
        <strain evidence="1 2">G0211</strain>
    </source>
</reference>
<sequence>MKLEDIYLKTFFILIKRNYECPLFIIRLKSAVILSFRRNPNTLKVKQFRSMRDNKQTVKIYAYKLRIFIKEIIHQLKINLLIILCSLNNTYQNKIFALKKIKPH</sequence>
<gene>
    <name evidence="1" type="ORF">EG340_09500</name>
</gene>
<dbReference type="Proteomes" id="UP000269076">
    <property type="component" value="Chromosome"/>
</dbReference>
<dbReference type="EMBL" id="CP033928">
    <property type="protein sequence ID" value="AZA61252.1"/>
    <property type="molecule type" value="Genomic_DNA"/>
</dbReference>